<evidence type="ECO:0000256" key="8">
    <source>
        <dbReference type="ARBA" id="ARBA00022824"/>
    </source>
</evidence>
<dbReference type="AlphaFoldDB" id="A0A4W2BYU7"/>
<evidence type="ECO:0000256" key="11">
    <source>
        <dbReference type="ARBA" id="ARBA00023180"/>
    </source>
</evidence>
<dbReference type="EC" id="2.-.-.-" evidence="12"/>
<evidence type="ECO:0000313" key="14">
    <source>
        <dbReference type="Ensembl" id="ENSBIXP00000004530.1"/>
    </source>
</evidence>
<feature type="transmembrane region" description="Helical" evidence="12">
    <location>
        <begin position="646"/>
        <end position="662"/>
    </location>
</feature>
<keyword evidence="5 12" id="KW-0337">GPI-anchor biosynthesis</keyword>
<feature type="transmembrane region" description="Helical" evidence="12">
    <location>
        <begin position="808"/>
        <end position="828"/>
    </location>
</feature>
<keyword evidence="8 12" id="KW-0256">Endoplasmic reticulum</keyword>
<feature type="transmembrane region" description="Helical" evidence="12">
    <location>
        <begin position="509"/>
        <end position="527"/>
    </location>
</feature>
<proteinExistence type="inferred from homology"/>
<feature type="transmembrane region" description="Helical" evidence="12">
    <location>
        <begin position="486"/>
        <end position="502"/>
    </location>
</feature>
<evidence type="ECO:0000256" key="12">
    <source>
        <dbReference type="RuleBase" id="RU367138"/>
    </source>
</evidence>
<keyword evidence="6 12" id="KW-0808">Transferase</keyword>
<keyword evidence="10 12" id="KW-0472">Membrane</keyword>
<feature type="transmembrane region" description="Helical" evidence="12">
    <location>
        <begin position="598"/>
        <end position="617"/>
    </location>
</feature>
<dbReference type="Proteomes" id="UP000314981">
    <property type="component" value="Chromosome 24"/>
</dbReference>
<gene>
    <name evidence="14" type="primary">PIGN</name>
</gene>
<feature type="transmembrane region" description="Helical" evidence="12">
    <location>
        <begin position="357"/>
        <end position="379"/>
    </location>
</feature>
<dbReference type="PANTHER" id="PTHR12250">
    <property type="entry name" value="PHOSPHATIDYLINOSITOL GLYCAN, CLASS N"/>
    <property type="match status" value="1"/>
</dbReference>
<protein>
    <recommendedName>
        <fullName evidence="4 12">GPI ethanolamine phosphate transferase 1</fullName>
        <ecNumber evidence="12">2.-.-.-</ecNumber>
    </recommendedName>
</protein>
<dbReference type="CDD" id="cd16020">
    <property type="entry name" value="GPI_EPT_1"/>
    <property type="match status" value="1"/>
</dbReference>
<reference evidence="14 15" key="1">
    <citation type="submission" date="2018-11" db="EMBL/GenBank/DDBJ databases">
        <title>Haplotype-resolved cattle genomes.</title>
        <authorList>
            <person name="Low W.Y."/>
            <person name="Tearle R."/>
            <person name="Bickhart D.M."/>
            <person name="Rosen B.D."/>
            <person name="Koren S."/>
            <person name="Rhie A."/>
            <person name="Hiendleder S."/>
            <person name="Phillippy A.M."/>
            <person name="Smith T.P.L."/>
            <person name="Williams J.L."/>
        </authorList>
    </citation>
    <scope>NUCLEOTIDE SEQUENCE [LARGE SCALE GENOMIC DNA]</scope>
</reference>
<organism evidence="14 15">
    <name type="scientific">Bos indicus x Bos taurus</name>
    <name type="common">Hybrid cattle</name>
    <dbReference type="NCBI Taxonomy" id="30522"/>
    <lineage>
        <taxon>Eukaryota</taxon>
        <taxon>Metazoa</taxon>
        <taxon>Chordata</taxon>
        <taxon>Craniata</taxon>
        <taxon>Vertebrata</taxon>
        <taxon>Euteleostomi</taxon>
        <taxon>Mammalia</taxon>
        <taxon>Eutheria</taxon>
        <taxon>Laurasiatheria</taxon>
        <taxon>Artiodactyla</taxon>
        <taxon>Ruminantia</taxon>
        <taxon>Pecora</taxon>
        <taxon>Bovidae</taxon>
        <taxon>Bovinae</taxon>
        <taxon>Bos</taxon>
    </lineage>
</organism>
<evidence type="ECO:0000256" key="3">
    <source>
        <dbReference type="ARBA" id="ARBA00008400"/>
    </source>
</evidence>
<dbReference type="GO" id="GO:0006506">
    <property type="term" value="P:GPI anchor biosynthetic process"/>
    <property type="evidence" value="ECO:0007669"/>
    <property type="project" value="UniProtKB-UniPathway"/>
</dbReference>
<dbReference type="Ensembl" id="ENSBIXT00000007681.1">
    <property type="protein sequence ID" value="ENSBIXP00000004530.1"/>
    <property type="gene ID" value="ENSBIXG00000010875.1"/>
</dbReference>
<comment type="similarity">
    <text evidence="3 12">Belongs to the PIGG/PIGN/PIGO family. PIGN subfamily.</text>
</comment>
<evidence type="ECO:0000256" key="1">
    <source>
        <dbReference type="ARBA" id="ARBA00004477"/>
    </source>
</evidence>
<keyword evidence="15" id="KW-1185">Reference proteome</keyword>
<evidence type="ECO:0000256" key="9">
    <source>
        <dbReference type="ARBA" id="ARBA00022989"/>
    </source>
</evidence>
<dbReference type="Pfam" id="PF04987">
    <property type="entry name" value="PigN"/>
    <property type="match status" value="1"/>
</dbReference>
<comment type="pathway">
    <text evidence="2 12">Glycolipid biosynthesis; glycosylphosphatidylinositol-anchor biosynthesis.</text>
</comment>
<keyword evidence="11" id="KW-0325">Glycoprotein</keyword>
<dbReference type="FunFam" id="3.40.720.10:FF:000091">
    <property type="entry name" value="Phosphatidylinositol glycan anchor biosynthesis, class N"/>
    <property type="match status" value="1"/>
</dbReference>
<evidence type="ECO:0000256" key="10">
    <source>
        <dbReference type="ARBA" id="ARBA00023136"/>
    </source>
</evidence>
<comment type="subcellular location">
    <subcellularLocation>
        <location evidence="1 12">Endoplasmic reticulum membrane</location>
        <topology evidence="1 12">Multi-pass membrane protein</topology>
    </subcellularLocation>
</comment>
<dbReference type="UniPathway" id="UPA00196"/>
<evidence type="ECO:0000256" key="4">
    <source>
        <dbReference type="ARBA" id="ARBA00020831"/>
    </source>
</evidence>
<dbReference type="Gene3D" id="3.40.720.10">
    <property type="entry name" value="Alkaline Phosphatase, subunit A"/>
    <property type="match status" value="2"/>
</dbReference>
<dbReference type="SUPFAM" id="SSF53649">
    <property type="entry name" value="Alkaline phosphatase-like"/>
    <property type="match status" value="1"/>
</dbReference>
<dbReference type="InterPro" id="IPR017850">
    <property type="entry name" value="Alkaline_phosphatase_core_sf"/>
</dbReference>
<dbReference type="GO" id="GO:0005789">
    <property type="term" value="C:endoplasmic reticulum membrane"/>
    <property type="evidence" value="ECO:0007669"/>
    <property type="project" value="UniProtKB-SubCell"/>
</dbReference>
<reference evidence="14" key="2">
    <citation type="submission" date="2025-08" db="UniProtKB">
        <authorList>
            <consortium name="Ensembl"/>
        </authorList>
    </citation>
    <scope>IDENTIFICATION</scope>
</reference>
<dbReference type="InterPro" id="IPR002591">
    <property type="entry name" value="Phosphodiest/P_Trfase"/>
</dbReference>
<evidence type="ECO:0000256" key="5">
    <source>
        <dbReference type="ARBA" id="ARBA00022502"/>
    </source>
</evidence>
<feature type="transmembrane region" description="Helical" evidence="12">
    <location>
        <begin position="743"/>
        <end position="764"/>
    </location>
</feature>
<feature type="domain" description="GPI ethanolamine phosphate transferase 1 C-terminal" evidence="13">
    <location>
        <begin position="346"/>
        <end position="800"/>
    </location>
</feature>
<evidence type="ECO:0000259" key="13">
    <source>
        <dbReference type="Pfam" id="PF04987"/>
    </source>
</evidence>
<feature type="transmembrane region" description="Helical" evidence="12">
    <location>
        <begin position="703"/>
        <end position="723"/>
    </location>
</feature>
<feature type="transmembrane region" description="Helical" evidence="12">
    <location>
        <begin position="460"/>
        <end position="480"/>
    </location>
</feature>
<feature type="transmembrane region" description="Helical" evidence="12">
    <location>
        <begin position="776"/>
        <end position="796"/>
    </location>
</feature>
<sequence>MLLYITLGLLVHFVFFASIFDIYFTSPLVHGMTPQFTPLPPPAKRLMLFVADGLRADKLYELDEDGNSRAPFVRNIIMNEGSWGISHTRVPTESRPGHVAMIAGFYEDVSAVAKGWKENPVEFDSLLNETRYTWSWGSPDILAMFAKGIDTNGHAHRPSSREYSDNIKLVDKELKEIESTVKDFYGNDGKTAFIFTADHGMTDWGSHGAGHPLETCTPFIAWGAGIRLPQKVSAQKFDDSYLQEWKLENWKRQDINQGIIPVDMLNTSDLFKAESMFTNAVQILEQFKVKMTQKKEATLSFLFTPFKSLSDTKQANILRKARYYIKQKKYDEAVSLCRQLIHLALRGLAYYHTYDRFFLAFNVVLGFVGWTSYASLLIIKSHCNLMRGVSTEAKNPSRLLPCAFGAVGVSVTFFLLIQACPWTYYVYCLLPLPIWYAVLREIPVIQGFVTLLSTFPPRRFLGYLLLFILGVEVLVLSFFYRYMLTAGLVALAAWPFITALWTRAKSISLSWIFFCLLLAVFPLMPVVGRKPDIFLVVGAGLLVLLLSLFVVTSVIKRKDSFINEELVLHLLQMLSVMFSMCVVYGTHHSLLKKQGLPLLNQIVSWTILASSFVMPLLSPPVLFDRLFSILVSSMSTYLLLSTGYEALFPLVLSCLMFVWIHMEQETLQHSVVSCKQKVSTIQFACNTDAAQCRDLCLDDIRRAFFLVFFLVTAFFGTGNIASVNSFDPSSVYCFLTVFSPFKMGALIMWKILIPFVLVMCAFEAVQVTTQLSSKSLFLMVINISDIMALHFFFLIKDYGSWLDIGTSISHYVIVMSMTIFMVFLNCLAQMLTTRKLSLCGRPKSHVI</sequence>
<evidence type="ECO:0000256" key="2">
    <source>
        <dbReference type="ARBA" id="ARBA00004687"/>
    </source>
</evidence>
<evidence type="ECO:0000256" key="6">
    <source>
        <dbReference type="ARBA" id="ARBA00022679"/>
    </source>
</evidence>
<keyword evidence="7 12" id="KW-0812">Transmembrane</keyword>
<dbReference type="InterPro" id="IPR017852">
    <property type="entry name" value="GPI_EtnP_transferase_1_C"/>
</dbReference>
<dbReference type="InterPro" id="IPR037671">
    <property type="entry name" value="PIGN_N"/>
</dbReference>
<dbReference type="Pfam" id="PF01663">
    <property type="entry name" value="Phosphodiest"/>
    <property type="match status" value="1"/>
</dbReference>
<reference evidence="14" key="3">
    <citation type="submission" date="2025-09" db="UniProtKB">
        <authorList>
            <consortium name="Ensembl"/>
        </authorList>
    </citation>
    <scope>IDENTIFICATION</scope>
</reference>
<evidence type="ECO:0000256" key="7">
    <source>
        <dbReference type="ARBA" id="ARBA00022692"/>
    </source>
</evidence>
<evidence type="ECO:0000313" key="15">
    <source>
        <dbReference type="Proteomes" id="UP000314981"/>
    </source>
</evidence>
<name>A0A4W2BYU7_BOBOX</name>
<dbReference type="GO" id="GO:0051377">
    <property type="term" value="F:mannose-ethanolamine phosphotransferase activity"/>
    <property type="evidence" value="ECO:0007669"/>
    <property type="project" value="UniProtKB-UniRule"/>
</dbReference>
<keyword evidence="9 12" id="KW-1133">Transmembrane helix</keyword>
<dbReference type="InterPro" id="IPR007070">
    <property type="entry name" value="GPI_EtnP_transferase_1"/>
</dbReference>
<accession>A0A4W2BYU7</accession>
<feature type="transmembrane region" description="Helical" evidence="12">
    <location>
        <begin position="422"/>
        <end position="439"/>
    </location>
</feature>
<feature type="transmembrane region" description="Helical" evidence="12">
    <location>
        <begin position="399"/>
        <end position="416"/>
    </location>
</feature>
<dbReference type="PANTHER" id="PTHR12250:SF0">
    <property type="entry name" value="GPI ETHANOLAMINE PHOSPHATE TRANSFERASE 1"/>
    <property type="match status" value="1"/>
</dbReference>
<comment type="function">
    <text evidence="12">Ethanolamine phosphate transferase involved in glycosylphosphatidylinositol-anchor biosynthesis. Transfers ethanolamine phosphate to the first alpha-1,4-linked mannose of the glycosylphosphatidylinositol precursor of GPI-anchor.</text>
</comment>
<feature type="transmembrane region" description="Helical" evidence="12">
    <location>
        <begin position="533"/>
        <end position="554"/>
    </location>
</feature>